<evidence type="ECO:0000256" key="11">
    <source>
        <dbReference type="PROSITE-ProRule" id="PRU00169"/>
    </source>
</evidence>
<evidence type="ECO:0000256" key="5">
    <source>
        <dbReference type="ARBA" id="ARBA00022741"/>
    </source>
</evidence>
<dbReference type="InterPro" id="IPR011110">
    <property type="entry name" value="Reg_prop"/>
</dbReference>
<dbReference type="PANTHER" id="PTHR45339">
    <property type="entry name" value="HYBRID SIGNAL TRANSDUCTION HISTIDINE KINASE J"/>
    <property type="match status" value="1"/>
</dbReference>
<keyword evidence="3 11" id="KW-0597">Phosphoprotein</keyword>
<evidence type="ECO:0000256" key="8">
    <source>
        <dbReference type="ARBA" id="ARBA00023012"/>
    </source>
</evidence>
<dbReference type="InterPro" id="IPR013783">
    <property type="entry name" value="Ig-like_fold"/>
</dbReference>
<dbReference type="Gene3D" id="2.130.10.10">
    <property type="entry name" value="YVTN repeat-like/Quinoprotein amine dehydrogenase"/>
    <property type="match status" value="2"/>
</dbReference>
<evidence type="ECO:0000256" key="7">
    <source>
        <dbReference type="ARBA" id="ARBA00022840"/>
    </source>
</evidence>
<evidence type="ECO:0000259" key="14">
    <source>
        <dbReference type="PROSITE" id="PS50109"/>
    </source>
</evidence>
<dbReference type="InterPro" id="IPR003661">
    <property type="entry name" value="HisK_dim/P_dom"/>
</dbReference>
<dbReference type="SMART" id="SM00387">
    <property type="entry name" value="HATPase_c"/>
    <property type="match status" value="1"/>
</dbReference>
<accession>A0A840TGC5</accession>
<evidence type="ECO:0000313" key="16">
    <source>
        <dbReference type="EMBL" id="MBB5282261.1"/>
    </source>
</evidence>
<dbReference type="GO" id="GO:0000155">
    <property type="term" value="F:phosphorelay sensor kinase activity"/>
    <property type="evidence" value="ECO:0007669"/>
    <property type="project" value="InterPro"/>
</dbReference>
<dbReference type="SUPFAM" id="SSF63829">
    <property type="entry name" value="Calcium-dependent phosphotriesterase"/>
    <property type="match status" value="2"/>
</dbReference>
<dbReference type="GO" id="GO:0003677">
    <property type="term" value="F:DNA binding"/>
    <property type="evidence" value="ECO:0007669"/>
    <property type="project" value="UniProtKB-KW"/>
</dbReference>
<keyword evidence="13" id="KW-0812">Transmembrane</keyword>
<evidence type="ECO:0000256" key="3">
    <source>
        <dbReference type="ARBA" id="ARBA00022553"/>
    </source>
</evidence>
<dbReference type="FunFam" id="1.10.287.130:FF:000002">
    <property type="entry name" value="Two-component osmosensing histidine kinase"/>
    <property type="match status" value="1"/>
</dbReference>
<comment type="caution">
    <text evidence="16">The sequence shown here is derived from an EMBL/GenBank/DDBJ whole genome shotgun (WGS) entry which is preliminary data.</text>
</comment>
<dbReference type="Gene3D" id="3.30.565.10">
    <property type="entry name" value="Histidine kinase-like ATPase, C-terminal domain"/>
    <property type="match status" value="1"/>
</dbReference>
<organism evidence="16 17">
    <name type="scientific">Rhabdobacter roseus</name>
    <dbReference type="NCBI Taxonomy" id="1655419"/>
    <lineage>
        <taxon>Bacteria</taxon>
        <taxon>Pseudomonadati</taxon>
        <taxon>Bacteroidota</taxon>
        <taxon>Cytophagia</taxon>
        <taxon>Cytophagales</taxon>
        <taxon>Cytophagaceae</taxon>
        <taxon>Rhabdobacter</taxon>
    </lineage>
</organism>
<sequence length="1491" mass="166319">MLLVAARMKNEKSMKLVVPYPRDSRQLATARVGKAESGLCEWVFRARKASFPSALYLLAVLMVGSLVPAAFSQPLTVNLTPLSSPNGLSQHTIHCIFQDKYGFMWFGTQDGLNKYDGYRVVVYKHQRHNPNTLPANHITSLCEDAEGALWVGTRTGGLSKYNREQDSFTTFRQDGSKAHSLSSNSINVVCRDQRGNLWAGTAAGLHLFDKKIGQFRRYALRTEKPTKLGTLAILALFEDKKRNFWVGTSEGLGLLNRDTGAFSLFTPTPQGAGGTTHRSVNTINEDENQQLWIGTNHGLYLFNKAEGTFSAFGIDPDENSAGGFNPIFSLAKTRGNRFWIGTNTTLQLFDATQKRLIPISDQTDGDSRMPNDGIYSLLEDKAGVLWIGTTSEGILKYDRNLTLFPSFKSSLTNAPSAKNIIRGLAEDKSGNLYLATDQGLEYFIRSDGSYRSFRHNANNKNSLLSNYTTAVLTSRKDGSVWVGTYSNGLDRLNPLTGTFEHFTKGEGAYAITSNSIDALLEDRRGNIWVGTDQGGLNVFDPTTRVFTKYLHEAGNPKSIADNTILALYEDKKGKIWIGGYSNGVSIYDPETGQFSQLNTHNSDLTSDIVSAFHEDRKGTMWIGTMEGGLNGYNPQTRSFQAFTEQNGLLNNTINYITEDASGKLWISTNQGITRFDPAKKSFQNFGKYNNLKSLEYNLGGGVKLSSGEIALGSINGFTIVDPQQIAVNRNKPVVALTNFELFNQAVVVGGKDSPLTQSIQTTEELTLQYAQSVFTIEFAALDFTIPEKNLYAYRLDGFDRDWNYVDNERKATYTNLYPGTYTFRVKAANNDGVWSEQETTLKINIIAPFWMTLWFKVLGVLLLLGGAVLFYTYRINFLQKQQTKLERVVQERTLQIREQASHLKKLNEELQVQAEEMQAQSEELQVQSEELYTQSEELRLKTISLEVLNQKLIEQKAEEEKARLLAEEAQQEAHKANLAKSTFLATMSHEIRTPMNGVLGMAALLSDTQLDNEQSEYTEAILNSGEALLNVINDVLDFSKIESGNLELDEHTFELRKCVEDVLEIFAPKIADAGISLIYQLDDLVPAHIVADSLRLRQVLINMVGNAVKFTHQGEVFVGVSARQMQEEDLELRFEIRDTGIGIAEDQRTNLFKAFNQLDSSITRKYGGTGLGLVICKRLVELMGGRITVNSQLGKGTSFIFTIRARQGTVPSSQTPELDSICEGKKVLIIDNHETNRRIIRIQLQKWDMLATAVASGQQALELLSAQPDLDLIVADMQLADMAGIELGQRIKGLAPDIPIVALSSIGDESKKKYPDLFAALLTKPVKHHHLHEVLKAALRKEKPQPVEKKKPNLSKAFALDYPFKILVAEDILMNQKLIMLVLGKLGYQPDLANNGQEVLDMMQHKKYDIILMDIQMPQVDGLEATRLIRKTYGAKPLIVAMTANALSEDRENCFKAGMDAYMSKPINLELLVNCLKDMFNTYQAENNQMG</sequence>
<dbReference type="RefSeq" id="WP_184170070.1">
    <property type="nucleotide sequence ID" value="NZ_JACHGF010000001.1"/>
</dbReference>
<keyword evidence="6 16" id="KW-0418">Kinase</keyword>
<dbReference type="SUPFAM" id="SSF55874">
    <property type="entry name" value="ATPase domain of HSP90 chaperone/DNA topoisomerase II/histidine kinase"/>
    <property type="match status" value="1"/>
</dbReference>
<dbReference type="InterPro" id="IPR036890">
    <property type="entry name" value="HATPase_C_sf"/>
</dbReference>
<dbReference type="InterPro" id="IPR011006">
    <property type="entry name" value="CheY-like_superfamily"/>
</dbReference>
<dbReference type="PROSITE" id="PS50109">
    <property type="entry name" value="HIS_KIN"/>
    <property type="match status" value="1"/>
</dbReference>
<dbReference type="CDD" id="cd17546">
    <property type="entry name" value="REC_hyHK_CKI1_RcsC-like"/>
    <property type="match status" value="1"/>
</dbReference>
<dbReference type="InterPro" id="IPR005467">
    <property type="entry name" value="His_kinase_dom"/>
</dbReference>
<feature type="domain" description="Response regulatory" evidence="15">
    <location>
        <begin position="1226"/>
        <end position="1339"/>
    </location>
</feature>
<dbReference type="EC" id="2.7.13.3" evidence="2"/>
<evidence type="ECO:0000259" key="15">
    <source>
        <dbReference type="PROSITE" id="PS50110"/>
    </source>
</evidence>
<dbReference type="Gene3D" id="1.10.287.130">
    <property type="match status" value="1"/>
</dbReference>
<dbReference type="InterPro" id="IPR011123">
    <property type="entry name" value="Y_Y_Y"/>
</dbReference>
<dbReference type="SMART" id="SM00448">
    <property type="entry name" value="REC"/>
    <property type="match status" value="2"/>
</dbReference>
<dbReference type="PROSITE" id="PS50110">
    <property type="entry name" value="RESPONSE_REGULATORY"/>
    <property type="match status" value="2"/>
</dbReference>
<dbReference type="InterPro" id="IPR001789">
    <property type="entry name" value="Sig_transdc_resp-reg_receiver"/>
</dbReference>
<feature type="transmembrane region" description="Helical" evidence="13">
    <location>
        <begin position="54"/>
        <end position="71"/>
    </location>
</feature>
<comment type="subunit">
    <text evidence="9">At low DSF concentrations, interacts with RpfF.</text>
</comment>
<dbReference type="InterPro" id="IPR015943">
    <property type="entry name" value="WD40/YVTN_repeat-like_dom_sf"/>
</dbReference>
<name>A0A840TGC5_9BACT</name>
<feature type="coiled-coil region" evidence="12">
    <location>
        <begin position="896"/>
        <end position="979"/>
    </location>
</feature>
<dbReference type="Gene3D" id="3.40.50.2300">
    <property type="match status" value="2"/>
</dbReference>
<dbReference type="Pfam" id="PF07495">
    <property type="entry name" value="Y_Y_Y"/>
    <property type="match status" value="1"/>
</dbReference>
<feature type="modified residue" description="4-aspartylphosphate" evidence="11">
    <location>
        <position position="1414"/>
    </location>
</feature>
<dbReference type="CDD" id="cd00146">
    <property type="entry name" value="PKD"/>
    <property type="match status" value="1"/>
</dbReference>
<reference evidence="16 17" key="1">
    <citation type="submission" date="2020-08" db="EMBL/GenBank/DDBJ databases">
        <title>Genomic Encyclopedia of Type Strains, Phase IV (KMG-IV): sequencing the most valuable type-strain genomes for metagenomic binning, comparative biology and taxonomic classification.</title>
        <authorList>
            <person name="Goeker M."/>
        </authorList>
    </citation>
    <scope>NUCLEOTIDE SEQUENCE [LARGE SCALE GENOMIC DNA]</scope>
    <source>
        <strain evidence="16 17">DSM 105074</strain>
    </source>
</reference>
<evidence type="ECO:0000256" key="9">
    <source>
        <dbReference type="ARBA" id="ARBA00064003"/>
    </source>
</evidence>
<dbReference type="Pfam" id="PF00072">
    <property type="entry name" value="Response_reg"/>
    <property type="match status" value="2"/>
</dbReference>
<dbReference type="InterPro" id="IPR003594">
    <property type="entry name" value="HATPase_dom"/>
</dbReference>
<dbReference type="SMART" id="SM00388">
    <property type="entry name" value="HisKA"/>
    <property type="match status" value="1"/>
</dbReference>
<evidence type="ECO:0000256" key="13">
    <source>
        <dbReference type="SAM" id="Phobius"/>
    </source>
</evidence>
<keyword evidence="12" id="KW-0175">Coiled coil</keyword>
<keyword evidence="4" id="KW-0808">Transferase</keyword>
<dbReference type="Gene3D" id="2.60.40.10">
    <property type="entry name" value="Immunoglobulins"/>
    <property type="match status" value="1"/>
</dbReference>
<dbReference type="CDD" id="cd16922">
    <property type="entry name" value="HATPase_EvgS-ArcB-TorS-like"/>
    <property type="match status" value="1"/>
</dbReference>
<dbReference type="SUPFAM" id="SSF47384">
    <property type="entry name" value="Homodimeric domain of signal transducing histidine kinase"/>
    <property type="match status" value="1"/>
</dbReference>
<feature type="modified residue" description="4-aspartylphosphate" evidence="11">
    <location>
        <position position="1276"/>
    </location>
</feature>
<protein>
    <recommendedName>
        <fullName evidence="10">Sensory/regulatory protein RpfC</fullName>
        <ecNumber evidence="2">2.7.13.3</ecNumber>
    </recommendedName>
</protein>
<dbReference type="CDD" id="cd00082">
    <property type="entry name" value="HisKA"/>
    <property type="match status" value="1"/>
</dbReference>
<evidence type="ECO:0000313" key="17">
    <source>
        <dbReference type="Proteomes" id="UP000557307"/>
    </source>
</evidence>
<dbReference type="PRINTS" id="PR00344">
    <property type="entry name" value="BCTRLSENSOR"/>
</dbReference>
<gene>
    <name evidence="16" type="ORF">HNQ92_000382</name>
</gene>
<evidence type="ECO:0000256" key="6">
    <source>
        <dbReference type="ARBA" id="ARBA00022777"/>
    </source>
</evidence>
<evidence type="ECO:0000256" key="4">
    <source>
        <dbReference type="ARBA" id="ARBA00022679"/>
    </source>
</evidence>
<evidence type="ECO:0000256" key="12">
    <source>
        <dbReference type="SAM" id="Coils"/>
    </source>
</evidence>
<keyword evidence="5" id="KW-0547">Nucleotide-binding</keyword>
<feature type="domain" description="Response regulatory" evidence="15">
    <location>
        <begin position="1365"/>
        <end position="1480"/>
    </location>
</feature>
<dbReference type="Pfam" id="PF00512">
    <property type="entry name" value="HisKA"/>
    <property type="match status" value="1"/>
</dbReference>
<keyword evidence="13" id="KW-0472">Membrane</keyword>
<dbReference type="GO" id="GO:0005524">
    <property type="term" value="F:ATP binding"/>
    <property type="evidence" value="ECO:0007669"/>
    <property type="project" value="UniProtKB-KW"/>
</dbReference>
<keyword evidence="13" id="KW-1133">Transmembrane helix</keyword>
<evidence type="ECO:0000256" key="1">
    <source>
        <dbReference type="ARBA" id="ARBA00000085"/>
    </source>
</evidence>
<dbReference type="FunFam" id="2.60.40.10:FF:000791">
    <property type="entry name" value="Two-component system sensor histidine kinase/response regulator"/>
    <property type="match status" value="1"/>
</dbReference>
<dbReference type="EMBL" id="JACHGF010000001">
    <property type="protein sequence ID" value="MBB5282261.1"/>
    <property type="molecule type" value="Genomic_DNA"/>
</dbReference>
<evidence type="ECO:0000256" key="10">
    <source>
        <dbReference type="ARBA" id="ARBA00068150"/>
    </source>
</evidence>
<comment type="catalytic activity">
    <reaction evidence="1">
        <text>ATP + protein L-histidine = ADP + protein N-phospho-L-histidine.</text>
        <dbReference type="EC" id="2.7.13.3"/>
    </reaction>
</comment>
<dbReference type="Proteomes" id="UP000557307">
    <property type="component" value="Unassembled WGS sequence"/>
</dbReference>
<dbReference type="FunFam" id="3.30.565.10:FF:000010">
    <property type="entry name" value="Sensor histidine kinase RcsC"/>
    <property type="match status" value="1"/>
</dbReference>
<keyword evidence="8" id="KW-0902">Two-component regulatory system</keyword>
<feature type="domain" description="Histidine kinase" evidence="14">
    <location>
        <begin position="986"/>
        <end position="1207"/>
    </location>
</feature>
<dbReference type="InterPro" id="IPR004358">
    <property type="entry name" value="Sig_transdc_His_kin-like_C"/>
</dbReference>
<proteinExistence type="predicted"/>
<keyword evidence="16" id="KW-0238">DNA-binding</keyword>
<evidence type="ECO:0000256" key="2">
    <source>
        <dbReference type="ARBA" id="ARBA00012438"/>
    </source>
</evidence>
<dbReference type="Pfam" id="PF07494">
    <property type="entry name" value="Reg_prop"/>
    <property type="match status" value="8"/>
</dbReference>
<keyword evidence="7" id="KW-0067">ATP-binding</keyword>
<dbReference type="Pfam" id="PF02518">
    <property type="entry name" value="HATPase_c"/>
    <property type="match status" value="1"/>
</dbReference>
<keyword evidence="17" id="KW-1185">Reference proteome</keyword>
<dbReference type="InterPro" id="IPR036097">
    <property type="entry name" value="HisK_dim/P_sf"/>
</dbReference>
<dbReference type="CDD" id="cd00156">
    <property type="entry name" value="REC"/>
    <property type="match status" value="1"/>
</dbReference>
<dbReference type="PANTHER" id="PTHR45339:SF1">
    <property type="entry name" value="HYBRID SIGNAL TRANSDUCTION HISTIDINE KINASE J"/>
    <property type="match status" value="1"/>
</dbReference>
<dbReference type="SUPFAM" id="SSF52172">
    <property type="entry name" value="CheY-like"/>
    <property type="match status" value="2"/>
</dbReference>